<dbReference type="Pfam" id="PF14016">
    <property type="entry name" value="DUF4232"/>
    <property type="match status" value="1"/>
</dbReference>
<dbReference type="InterPro" id="IPR025326">
    <property type="entry name" value="DUF4232"/>
</dbReference>
<evidence type="ECO:0000313" key="2">
    <source>
        <dbReference type="EMBL" id="PFG44481.1"/>
    </source>
</evidence>
<keyword evidence="3" id="KW-1185">Reference proteome</keyword>
<dbReference type="OrthoDB" id="4933051at2"/>
<accession>A0A2A9F138</accession>
<gene>
    <name evidence="2" type="ORF">ATJ88_3206</name>
</gene>
<protein>
    <submittedName>
        <fullName evidence="2">Uncharacterized protein DUF4232</fullName>
    </submittedName>
</protein>
<evidence type="ECO:0000313" key="3">
    <source>
        <dbReference type="Proteomes" id="UP000224130"/>
    </source>
</evidence>
<dbReference type="Proteomes" id="UP000224130">
    <property type="component" value="Unassembled WGS sequence"/>
</dbReference>
<dbReference type="AlphaFoldDB" id="A0A2A9F138"/>
<dbReference type="EMBL" id="PDJJ01000001">
    <property type="protein sequence ID" value="PFG44481.1"/>
    <property type="molecule type" value="Genomic_DNA"/>
</dbReference>
<reference evidence="2 3" key="1">
    <citation type="submission" date="2017-10" db="EMBL/GenBank/DDBJ databases">
        <title>Sequencing the genomes of 1000 actinobacteria strains.</title>
        <authorList>
            <person name="Klenk H.-P."/>
        </authorList>
    </citation>
    <scope>NUCLEOTIDE SEQUENCE [LARGE SCALE GENOMIC DNA]</scope>
    <source>
        <strain evidence="2 3">DSM 21863</strain>
    </source>
</reference>
<dbReference type="RefSeq" id="WP_141538707.1">
    <property type="nucleotide sequence ID" value="NZ_PDJJ01000001.1"/>
</dbReference>
<evidence type="ECO:0000259" key="1">
    <source>
        <dbReference type="Pfam" id="PF14016"/>
    </source>
</evidence>
<proteinExistence type="predicted"/>
<comment type="caution">
    <text evidence="2">The sequence shown here is derived from an EMBL/GenBank/DDBJ whole genome shotgun (WGS) entry which is preliminary data.</text>
</comment>
<name>A0A2A9F138_9MICO</name>
<sequence>MPRRLVLPTAVVVAALVGLLWWSPWDPALPGDVRRAVDRAAAVPGVVAVEAEAWDDDLAAGGVDVTVRLDPGLDPDAAQDAADAAAAALDGSRSPTPRAVQVTVVVGGSDGPVDAPVRLSSVEDGAVALAYRLRAAGATAVDDVSVTVPHAADLPTAAGLVVDADLFTSPATLRTGDGSVVYDAGLVPRATTATLLADLAARPAVTSVAFTWNQGAPSRLAVTATSADAAADVAAWLTGQDEESVVTPAVAEITVAGDDPVHAWVAGLEPAVVVPHTVPLPDDVEAWPADHAAPDCAGDDLSLALGAPDAAAGQRYLAVLAENTSGRACALDGVPRITYLDADDEPQDDVRTVAASDGVVPGRVVVPPGERAMATLQWGAMSTANDPDVTVALDVVAVDGADAVRLVPQVPAGAGAAGPTTLDVLDGAEVRVSPWVQGASGWATP</sequence>
<organism evidence="2 3">
    <name type="scientific">Isoptericola jiangsuensis</name>
    <dbReference type="NCBI Taxonomy" id="548579"/>
    <lineage>
        <taxon>Bacteria</taxon>
        <taxon>Bacillati</taxon>
        <taxon>Actinomycetota</taxon>
        <taxon>Actinomycetes</taxon>
        <taxon>Micrococcales</taxon>
        <taxon>Promicromonosporaceae</taxon>
        <taxon>Isoptericola</taxon>
    </lineage>
</organism>
<feature type="domain" description="DUF4232" evidence="1">
    <location>
        <begin position="296"/>
        <end position="435"/>
    </location>
</feature>